<dbReference type="InterPro" id="IPR017270">
    <property type="entry name" value="MotA/TolQ/ExbB-rel"/>
</dbReference>
<organism evidence="10">
    <name type="scientific">marine metagenome</name>
    <dbReference type="NCBI Taxonomy" id="408172"/>
    <lineage>
        <taxon>unclassified sequences</taxon>
        <taxon>metagenomes</taxon>
        <taxon>ecological metagenomes</taxon>
    </lineage>
</organism>
<evidence type="ECO:0000256" key="5">
    <source>
        <dbReference type="ARBA" id="ARBA00022989"/>
    </source>
</evidence>
<feature type="transmembrane region" description="Helical" evidence="8">
    <location>
        <begin position="365"/>
        <end position="389"/>
    </location>
</feature>
<dbReference type="GO" id="GO:0017038">
    <property type="term" value="P:protein import"/>
    <property type="evidence" value="ECO:0007669"/>
    <property type="project" value="TreeGrafter"/>
</dbReference>
<dbReference type="InterPro" id="IPR050790">
    <property type="entry name" value="ExbB/TolQ_transport"/>
</dbReference>
<feature type="coiled-coil region" evidence="7">
    <location>
        <begin position="27"/>
        <end position="79"/>
    </location>
</feature>
<keyword evidence="3" id="KW-1003">Cell membrane</keyword>
<evidence type="ECO:0000256" key="1">
    <source>
        <dbReference type="ARBA" id="ARBA00004651"/>
    </source>
</evidence>
<dbReference type="PANTHER" id="PTHR30625">
    <property type="entry name" value="PROTEIN TOLQ"/>
    <property type="match status" value="1"/>
</dbReference>
<evidence type="ECO:0000259" key="9">
    <source>
        <dbReference type="Pfam" id="PF01618"/>
    </source>
</evidence>
<evidence type="ECO:0000256" key="7">
    <source>
        <dbReference type="SAM" id="Coils"/>
    </source>
</evidence>
<gene>
    <name evidence="10" type="ORF">METZ01_LOCUS82493</name>
</gene>
<comment type="similarity">
    <text evidence="2">Belongs to the ExbB/TolQ family.</text>
</comment>
<keyword evidence="6 8" id="KW-0472">Membrane</keyword>
<accession>A0A381UNB0</accession>
<dbReference type="GO" id="GO:0005886">
    <property type="term" value="C:plasma membrane"/>
    <property type="evidence" value="ECO:0007669"/>
    <property type="project" value="UniProtKB-SubCell"/>
</dbReference>
<feature type="domain" description="MotA/TolQ/ExbB proton channel" evidence="9">
    <location>
        <begin position="327"/>
        <end position="446"/>
    </location>
</feature>
<comment type="subcellular location">
    <subcellularLocation>
        <location evidence="1">Cell membrane</location>
        <topology evidence="1">Multi-pass membrane protein</topology>
    </subcellularLocation>
</comment>
<reference evidence="10" key="1">
    <citation type="submission" date="2018-05" db="EMBL/GenBank/DDBJ databases">
        <authorList>
            <person name="Lanie J.A."/>
            <person name="Ng W.-L."/>
            <person name="Kazmierczak K.M."/>
            <person name="Andrzejewski T.M."/>
            <person name="Davidsen T.M."/>
            <person name="Wayne K.J."/>
            <person name="Tettelin H."/>
            <person name="Glass J.I."/>
            <person name="Rusch D."/>
            <person name="Podicherti R."/>
            <person name="Tsui H.-C.T."/>
            <person name="Winkler M.E."/>
        </authorList>
    </citation>
    <scope>NUCLEOTIDE SEQUENCE</scope>
</reference>
<keyword evidence="5 8" id="KW-1133">Transmembrane helix</keyword>
<feature type="transmembrane region" description="Helical" evidence="8">
    <location>
        <begin position="409"/>
        <end position="434"/>
    </location>
</feature>
<evidence type="ECO:0000313" key="10">
    <source>
        <dbReference type="EMBL" id="SVA29639.1"/>
    </source>
</evidence>
<protein>
    <recommendedName>
        <fullName evidence="9">MotA/TolQ/ExbB proton channel domain-containing protein</fullName>
    </recommendedName>
</protein>
<dbReference type="PANTHER" id="PTHR30625:SF11">
    <property type="entry name" value="MOTA_TOLQ_EXBB PROTON CHANNEL DOMAIN-CONTAINING PROTEIN"/>
    <property type="match status" value="1"/>
</dbReference>
<keyword evidence="4 8" id="KW-0812">Transmembrane</keyword>
<evidence type="ECO:0000256" key="8">
    <source>
        <dbReference type="SAM" id="Phobius"/>
    </source>
</evidence>
<dbReference type="InterPro" id="IPR002898">
    <property type="entry name" value="MotA_ExbB_proton_chnl"/>
</dbReference>
<dbReference type="EMBL" id="UINC01006789">
    <property type="protein sequence ID" value="SVA29639.1"/>
    <property type="molecule type" value="Genomic_DNA"/>
</dbReference>
<dbReference type="Pfam" id="PF01618">
    <property type="entry name" value="MotA_ExbB"/>
    <property type="match status" value="1"/>
</dbReference>
<dbReference type="AlphaFoldDB" id="A0A381UNB0"/>
<evidence type="ECO:0000256" key="6">
    <source>
        <dbReference type="ARBA" id="ARBA00023136"/>
    </source>
</evidence>
<feature type="transmembrane region" description="Helical" evidence="8">
    <location>
        <begin position="270"/>
        <end position="290"/>
    </location>
</feature>
<sequence length="462" mass="50131">MMKQVALAFTLLCSVALGQAQTFEAAEASAKSDLDKALAELSALEKRIADEKIPLARELNTLESEVIAKRREHTEAKRLQDRKSVDLSKLKAEEKAFTDQNDYLRKTLLEEYIRRFETRVHASEKEQYQSIIKDARETNDNPSSSAESVFTKQLSVVQAALDRLGNLLGGHIYDGSALNTDGIAERGRFVMIGPLVVFKGNDGKAGLAEQLRGSTDATLIDIGPEHQAGIAAVVSSGTGLLPLDSTMGNALKIEQVQETWWEHIKKGGVVIWPLLALGLAAALVALIKWLQLANLSRIEPSDLQSILDHVNDNDTASALVLAKRIKGPAGDLLQTAIQNAGESREMIEEILYEKMLHTKPKLERMLPFLSLAAATSPLLGLLGTVTGMINTFKLITVFGTGDPKRLSSGISEALVTTEYGLIIAVPCLLLFALLSRKAKGILASMEQTAVGFVNGLAARNQR</sequence>
<evidence type="ECO:0000256" key="3">
    <source>
        <dbReference type="ARBA" id="ARBA00022475"/>
    </source>
</evidence>
<name>A0A381UNB0_9ZZZZ</name>
<evidence type="ECO:0000256" key="2">
    <source>
        <dbReference type="ARBA" id="ARBA00010442"/>
    </source>
</evidence>
<dbReference type="PIRSF" id="PIRSF037714">
    <property type="entry name" value="TolR"/>
    <property type="match status" value="1"/>
</dbReference>
<evidence type="ECO:0000256" key="4">
    <source>
        <dbReference type="ARBA" id="ARBA00022692"/>
    </source>
</evidence>
<proteinExistence type="inferred from homology"/>
<keyword evidence="7" id="KW-0175">Coiled coil</keyword>